<accession>A0AAQ3LYN0</accession>
<evidence type="ECO:0000313" key="2">
    <source>
        <dbReference type="Proteomes" id="UP001303373"/>
    </source>
</evidence>
<sequence length="140" mass="15252">MGSDIVNIPSYLPTCYTETLYTPQWFDEAKYPLCGFPLPVPTVNLSACCGSGWETIDACFHYCVPAQQFVNGSQKGVAPLEQFRTCVQGETKRQLPANATQPNGFTCNAAASDGMSLNPTFLSVIIATMISVQIVVNFWV</sequence>
<dbReference type="EMBL" id="CP138581">
    <property type="protein sequence ID" value="WPG98239.1"/>
    <property type="molecule type" value="Genomic_DNA"/>
</dbReference>
<proteinExistence type="predicted"/>
<keyword evidence="2" id="KW-1185">Reference proteome</keyword>
<name>A0AAQ3LYN0_9PEZI</name>
<protein>
    <submittedName>
        <fullName evidence="1">Uncharacterized protein</fullName>
    </submittedName>
</protein>
<gene>
    <name evidence="1" type="ORF">R9X50_00102700</name>
</gene>
<evidence type="ECO:0000313" key="1">
    <source>
        <dbReference type="EMBL" id="WPG98239.1"/>
    </source>
</evidence>
<dbReference type="Proteomes" id="UP001303373">
    <property type="component" value="Chromosome 2"/>
</dbReference>
<dbReference type="AlphaFoldDB" id="A0AAQ3LYN0"/>
<organism evidence="1 2">
    <name type="scientific">Acrodontium crateriforme</name>
    <dbReference type="NCBI Taxonomy" id="150365"/>
    <lineage>
        <taxon>Eukaryota</taxon>
        <taxon>Fungi</taxon>
        <taxon>Dikarya</taxon>
        <taxon>Ascomycota</taxon>
        <taxon>Pezizomycotina</taxon>
        <taxon>Dothideomycetes</taxon>
        <taxon>Dothideomycetidae</taxon>
        <taxon>Mycosphaerellales</taxon>
        <taxon>Teratosphaeriaceae</taxon>
        <taxon>Acrodontium</taxon>
    </lineage>
</organism>
<reference evidence="1 2" key="1">
    <citation type="submission" date="2023-11" db="EMBL/GenBank/DDBJ databases">
        <title>An acidophilic fungus is an integral part of prey digestion in a carnivorous sundew plant.</title>
        <authorList>
            <person name="Tsai I.J."/>
        </authorList>
    </citation>
    <scope>NUCLEOTIDE SEQUENCE [LARGE SCALE GENOMIC DNA]</scope>
    <source>
        <strain evidence="1">169a</strain>
    </source>
</reference>